<keyword evidence="2" id="KW-0325">Glycoprotein</keyword>
<feature type="compositionally biased region" description="Low complexity" evidence="3">
    <location>
        <begin position="182"/>
        <end position="195"/>
    </location>
</feature>
<dbReference type="InterPro" id="IPR008972">
    <property type="entry name" value="Cupredoxin"/>
</dbReference>
<feature type="transmembrane region" description="Helical" evidence="4">
    <location>
        <begin position="56"/>
        <end position="79"/>
    </location>
</feature>
<organism evidence="6">
    <name type="scientific">Triticum aestivum</name>
    <name type="common">Wheat</name>
    <dbReference type="NCBI Taxonomy" id="4565"/>
    <lineage>
        <taxon>Eukaryota</taxon>
        <taxon>Viridiplantae</taxon>
        <taxon>Streptophyta</taxon>
        <taxon>Embryophyta</taxon>
        <taxon>Tracheophyta</taxon>
        <taxon>Spermatophyta</taxon>
        <taxon>Magnoliopsida</taxon>
        <taxon>Liliopsida</taxon>
        <taxon>Poales</taxon>
        <taxon>Poaceae</taxon>
        <taxon>BOP clade</taxon>
        <taxon>Pooideae</taxon>
        <taxon>Triticodae</taxon>
        <taxon>Triticeae</taxon>
        <taxon>Triticinae</taxon>
        <taxon>Triticum</taxon>
    </lineage>
</organism>
<dbReference type="Gramene" id="TraesCS4A02G033500.1">
    <property type="protein sequence ID" value="TraesCS4A02G033500.1.cds1"/>
    <property type="gene ID" value="TraesCS4A02G033500"/>
</dbReference>
<keyword evidence="4" id="KW-0472">Membrane</keyword>
<accession>A0A3B6HMS7</accession>
<reference evidence="6" key="2">
    <citation type="submission" date="2018-10" db="UniProtKB">
        <authorList>
            <consortium name="EnsemblPlants"/>
        </authorList>
    </citation>
    <scope>IDENTIFICATION</scope>
</reference>
<dbReference type="InterPro" id="IPR003245">
    <property type="entry name" value="Phytocyanin_dom"/>
</dbReference>
<dbReference type="SUPFAM" id="SSF49503">
    <property type="entry name" value="Cupredoxins"/>
    <property type="match status" value="1"/>
</dbReference>
<keyword evidence="4" id="KW-1133">Transmembrane helix</keyword>
<dbReference type="OrthoDB" id="687020at2759"/>
<evidence type="ECO:0000313" key="6">
    <source>
        <dbReference type="EnsemblPlants" id="TraesCS4A02G033500.1.cds1"/>
    </source>
</evidence>
<dbReference type="AlphaFoldDB" id="A0A3B6HMS7"/>
<dbReference type="GO" id="GO:0009055">
    <property type="term" value="F:electron transfer activity"/>
    <property type="evidence" value="ECO:0007669"/>
    <property type="project" value="InterPro"/>
</dbReference>
<evidence type="ECO:0000256" key="4">
    <source>
        <dbReference type="SAM" id="Phobius"/>
    </source>
</evidence>
<keyword evidence="4" id="KW-0812">Transmembrane</keyword>
<dbReference type="Gramene" id="TraesCAD_scaffold_031415_01G000300.1">
    <property type="protein sequence ID" value="TraesCAD_scaffold_031415_01G000300.1"/>
    <property type="gene ID" value="TraesCAD_scaffold_031415_01G000300"/>
</dbReference>
<dbReference type="Gramene" id="TraesWEE_scaffold_002726_01G000100.1">
    <property type="protein sequence ID" value="TraesWEE_scaffold_002726_01G000100.1"/>
    <property type="gene ID" value="TraesWEE_scaffold_002726_01G000100"/>
</dbReference>
<dbReference type="PaxDb" id="4565-Traes_4AS_705FE3DAC.1"/>
<dbReference type="GO" id="GO:0046872">
    <property type="term" value="F:metal ion binding"/>
    <property type="evidence" value="ECO:0007669"/>
    <property type="project" value="UniProtKB-KW"/>
</dbReference>
<feature type="transmembrane region" description="Helical" evidence="4">
    <location>
        <begin position="205"/>
        <end position="225"/>
    </location>
</feature>
<evidence type="ECO:0000256" key="2">
    <source>
        <dbReference type="ARBA" id="ARBA00023180"/>
    </source>
</evidence>
<keyword evidence="7" id="KW-1185">Reference proteome</keyword>
<dbReference type="CDD" id="cd04216">
    <property type="entry name" value="Phytocyanin"/>
    <property type="match status" value="1"/>
</dbReference>
<gene>
    <name evidence="6" type="primary">LOC123081643</name>
</gene>
<dbReference type="GO" id="GO:0005886">
    <property type="term" value="C:plasma membrane"/>
    <property type="evidence" value="ECO:0000318"/>
    <property type="project" value="GO_Central"/>
</dbReference>
<dbReference type="InterPro" id="IPR039391">
    <property type="entry name" value="Phytocyanin-like"/>
</dbReference>
<dbReference type="Pfam" id="PF02298">
    <property type="entry name" value="Cu_bind_like"/>
    <property type="match status" value="1"/>
</dbReference>
<proteinExistence type="predicted"/>
<feature type="region of interest" description="Disordered" evidence="3">
    <location>
        <begin position="182"/>
        <end position="206"/>
    </location>
</feature>
<dbReference type="SMR" id="A0A3B6HMS7"/>
<feature type="domain" description="Phytocyanin" evidence="5">
    <location>
        <begin position="75"/>
        <end position="179"/>
    </location>
</feature>
<dbReference type="Proteomes" id="UP000019116">
    <property type="component" value="Chromosome 4A"/>
</dbReference>
<keyword evidence="1" id="KW-0479">Metal-binding</keyword>
<evidence type="ECO:0000313" key="7">
    <source>
        <dbReference type="Proteomes" id="UP000019116"/>
    </source>
</evidence>
<dbReference type="RefSeq" id="XP_044360127.1">
    <property type="nucleotide sequence ID" value="XM_044504192.1"/>
</dbReference>
<name>A0A3B6HMS7_WHEAT</name>
<dbReference type="Gene3D" id="2.60.40.420">
    <property type="entry name" value="Cupredoxins - blue copper proteins"/>
    <property type="match status" value="1"/>
</dbReference>
<dbReference type="EnsemblPlants" id="TraesCS4A02G033500.1">
    <property type="protein sequence ID" value="TraesCS4A02G033500.1.cds1"/>
    <property type="gene ID" value="TraesCS4A02G033500"/>
</dbReference>
<dbReference type="PANTHER" id="PTHR33021:SF245">
    <property type="entry name" value="PHYTOCYANIN DOMAIN-CONTAINING PROTEIN"/>
    <property type="match status" value="1"/>
</dbReference>
<protein>
    <recommendedName>
        <fullName evidence="5">Phytocyanin domain-containing protein</fullName>
    </recommendedName>
</protein>
<evidence type="ECO:0000259" key="5">
    <source>
        <dbReference type="PROSITE" id="PS51485"/>
    </source>
</evidence>
<evidence type="ECO:0000256" key="1">
    <source>
        <dbReference type="ARBA" id="ARBA00022723"/>
    </source>
</evidence>
<dbReference type="STRING" id="4565.A0A3B6HMS7"/>
<dbReference type="GeneID" id="123081643"/>
<reference evidence="6" key="1">
    <citation type="submission" date="2018-08" db="EMBL/GenBank/DDBJ databases">
        <authorList>
            <person name="Rossello M."/>
        </authorList>
    </citation>
    <scope>NUCLEOTIDE SEQUENCE [LARGE SCALE GENOMIC DNA]</scope>
    <source>
        <strain evidence="6">cv. Chinese Spring</strain>
    </source>
</reference>
<dbReference type="Gramene" id="TraesCS4A03G0063400.1">
    <property type="protein sequence ID" value="TraesCS4A03G0063400.1.CDS1"/>
    <property type="gene ID" value="TraesCS4A03G0063400"/>
</dbReference>
<dbReference type="PROSITE" id="PS51485">
    <property type="entry name" value="PHYTOCYANIN"/>
    <property type="match status" value="1"/>
</dbReference>
<dbReference type="Gramene" id="TraesCLE_scaffold_077364_01G000100.1">
    <property type="protein sequence ID" value="TraesCLE_scaffold_077364_01G000100.1"/>
    <property type="gene ID" value="TraesCLE_scaffold_077364_01G000100"/>
</dbReference>
<evidence type="ECO:0000256" key="3">
    <source>
        <dbReference type="SAM" id="MobiDB-lite"/>
    </source>
</evidence>
<dbReference type="PANTHER" id="PTHR33021">
    <property type="entry name" value="BLUE COPPER PROTEIN"/>
    <property type="match status" value="1"/>
</dbReference>
<dbReference type="FunFam" id="2.60.40.420:FF:000003">
    <property type="entry name" value="Blue copper"/>
    <property type="match status" value="1"/>
</dbReference>
<dbReference type="Gramene" id="TraesROB_scaffold_063943_01G000200.1">
    <property type="protein sequence ID" value="TraesROB_scaffold_063943_01G000200.1"/>
    <property type="gene ID" value="TraesROB_scaffold_063943_01G000200"/>
</dbReference>
<sequence>MPLHQPISLGAWLYIKAHGSTSTAATPAPAKHQPSTSSALHSSFQFQPQSMAAMKITLLAVAAISALLLGTASAATYGVGEPGGSWTLNTDYSNWVSNKKFHPGDEIVFKYSTPAHDVVEVSKAGYDSCSTDGAINTLTSGNDVISLNATGTRYFICGVPSHCSPTAAASMKVTIEVVPGASSPSSPMPAAGPGATNPPPPSSTATSVGAAAGFGLVALLAAGLMA</sequence>